<dbReference type="VEuPathDB" id="VectorBase:HLOH_049891"/>
<feature type="region of interest" description="Disordered" evidence="2">
    <location>
        <begin position="1"/>
        <end position="44"/>
    </location>
</feature>
<gene>
    <name evidence="5" type="ORF">HPB48_000182</name>
</gene>
<evidence type="ECO:0000256" key="2">
    <source>
        <dbReference type="SAM" id="MobiDB-lite"/>
    </source>
</evidence>
<feature type="transmembrane region" description="Helical" evidence="3">
    <location>
        <begin position="156"/>
        <end position="177"/>
    </location>
</feature>
<dbReference type="EMBL" id="JABSTR010000005">
    <property type="protein sequence ID" value="KAH9369340.1"/>
    <property type="molecule type" value="Genomic_DNA"/>
</dbReference>
<accession>A0A9J6G4F2</accession>
<comment type="subcellular location">
    <subcellularLocation>
        <location evidence="1">Membrane</location>
        <topology evidence="1">Multi-pass membrane protein</topology>
    </subcellularLocation>
</comment>
<dbReference type="CDD" id="cd17352">
    <property type="entry name" value="MFS_MCT_SLC16"/>
    <property type="match status" value="1"/>
</dbReference>
<dbReference type="PANTHER" id="PTHR11360">
    <property type="entry name" value="MONOCARBOXYLATE TRANSPORTER"/>
    <property type="match status" value="1"/>
</dbReference>
<feature type="region of interest" description="Disordered" evidence="2">
    <location>
        <begin position="649"/>
        <end position="695"/>
    </location>
</feature>
<feature type="transmembrane region" description="Helical" evidence="3">
    <location>
        <begin position="101"/>
        <end position="120"/>
    </location>
</feature>
<comment type="caution">
    <text evidence="5">The sequence shown here is derived from an EMBL/GenBank/DDBJ whole genome shotgun (WGS) entry which is preliminary data.</text>
</comment>
<organism evidence="5 6">
    <name type="scientific">Haemaphysalis longicornis</name>
    <name type="common">Bush tick</name>
    <dbReference type="NCBI Taxonomy" id="44386"/>
    <lineage>
        <taxon>Eukaryota</taxon>
        <taxon>Metazoa</taxon>
        <taxon>Ecdysozoa</taxon>
        <taxon>Arthropoda</taxon>
        <taxon>Chelicerata</taxon>
        <taxon>Arachnida</taxon>
        <taxon>Acari</taxon>
        <taxon>Parasitiformes</taxon>
        <taxon>Ixodida</taxon>
        <taxon>Ixodoidea</taxon>
        <taxon>Ixodidae</taxon>
        <taxon>Haemaphysalinae</taxon>
        <taxon>Haemaphysalis</taxon>
    </lineage>
</organism>
<evidence type="ECO:0000259" key="4">
    <source>
        <dbReference type="PROSITE" id="PS50850"/>
    </source>
</evidence>
<feature type="transmembrane region" description="Helical" evidence="3">
    <location>
        <begin position="189"/>
        <end position="209"/>
    </location>
</feature>
<protein>
    <recommendedName>
        <fullName evidence="4">Major facilitator superfamily (MFS) profile domain-containing protein</fullName>
    </recommendedName>
</protein>
<evidence type="ECO:0000256" key="1">
    <source>
        <dbReference type="ARBA" id="ARBA00004141"/>
    </source>
</evidence>
<dbReference type="OMA" id="TAMWHIV"/>
<dbReference type="InterPro" id="IPR011701">
    <property type="entry name" value="MFS"/>
</dbReference>
<dbReference type="Gene3D" id="1.20.1250.20">
    <property type="entry name" value="MFS general substrate transporter like domains"/>
    <property type="match status" value="2"/>
</dbReference>
<name>A0A9J6G4F2_HAELO</name>
<dbReference type="GO" id="GO:0008028">
    <property type="term" value="F:monocarboxylic acid transmembrane transporter activity"/>
    <property type="evidence" value="ECO:0007669"/>
    <property type="project" value="TreeGrafter"/>
</dbReference>
<feature type="transmembrane region" description="Helical" evidence="3">
    <location>
        <begin position="552"/>
        <end position="575"/>
    </location>
</feature>
<feature type="transmembrane region" description="Helical" evidence="3">
    <location>
        <begin position="459"/>
        <end position="480"/>
    </location>
</feature>
<feature type="compositionally biased region" description="Polar residues" evidence="2">
    <location>
        <begin position="1"/>
        <end position="18"/>
    </location>
</feature>
<evidence type="ECO:0000256" key="3">
    <source>
        <dbReference type="SAM" id="Phobius"/>
    </source>
</evidence>
<proteinExistence type="predicted"/>
<sequence length="695" mass="73262">MGEQKSSNGRSSHTTAAKSTPSSGGVTTSPSGPTTTSSPESGPLATSAASAAALAQPPDGGWGWVVVFSSFMIHVIADGVTYTFGIFYLEFLKHFQESKGKTAWIASIMVGTTFCIGPVASGLTTKYGCRTVTIAGSLLSTVGLVVSVVAPNVTYLFFTIGLCTGAGFGLMYLPAIVSVTMYFEKKRAFATGIAVCGSGFGTFALAPFIEWLVHVYGWQGALLCTAGMVLNCCVFGALLRPLPQAAVIEAAMAHGAPSQHTDKEPLPEINGNAYHEMDGFPQRNGLSSCTASRELSLSTGTIAAMAALQATEDPDPRRNRRPRSALFGRTGATLPLLTLEDEKTSMSCVHIAGSTPPSPTAPSAPHSAQPIAAHPSRSLLVRKDIFYSGSMQNLPPEYRGSSSFLSRELSLSAASLRTIKSVTVPTSEERSRIHRFLCSSEMEAALREMVNFALLKSPVFLLFAVSNFFTSVGFNVPYVYTKDRAVEELHIPEETGSLLLSCIGLSNTLGRVLLGYLSDKSCVNRLWLYNANLTICGLATAFSYAAQSVVSMAVYCVIFGATSGAFVSLTSVILVDILGIERLTNAFGLLLLFEGVASLVGPPVTGWLYDYSGSYDPGFFLSGAMIAFGGVMLFLIPCVQSCEEQKATATTATTTASTTTGTKSGTSSSHEETTADSSIDRSLTVGSSLNGPHNV</sequence>
<dbReference type="InterPro" id="IPR020846">
    <property type="entry name" value="MFS_dom"/>
</dbReference>
<feature type="transmembrane region" description="Helical" evidence="3">
    <location>
        <begin position="526"/>
        <end position="546"/>
    </location>
</feature>
<feature type="compositionally biased region" description="Low complexity" evidence="2">
    <location>
        <begin position="649"/>
        <end position="668"/>
    </location>
</feature>
<dbReference type="InterPro" id="IPR050327">
    <property type="entry name" value="Proton-linked_MCT"/>
</dbReference>
<keyword evidence="6" id="KW-1185">Reference proteome</keyword>
<dbReference type="FunFam" id="1.20.1250.20:FF:000271">
    <property type="entry name" value="Monocarboxylate transporter"/>
    <property type="match status" value="1"/>
</dbReference>
<keyword evidence="3" id="KW-1133">Transmembrane helix</keyword>
<dbReference type="FunFam" id="1.20.1250.20:FF:000398">
    <property type="entry name" value="Monocarboxylate transporter 14"/>
    <property type="match status" value="1"/>
</dbReference>
<feature type="transmembrane region" description="Helical" evidence="3">
    <location>
        <begin position="495"/>
        <end position="514"/>
    </location>
</feature>
<keyword evidence="3" id="KW-0812">Transmembrane</keyword>
<dbReference type="PROSITE" id="PS50850">
    <property type="entry name" value="MFS"/>
    <property type="match status" value="1"/>
</dbReference>
<feature type="compositionally biased region" description="Polar residues" evidence="2">
    <location>
        <begin position="676"/>
        <end position="695"/>
    </location>
</feature>
<evidence type="ECO:0000313" key="5">
    <source>
        <dbReference type="EMBL" id="KAH9369340.1"/>
    </source>
</evidence>
<feature type="transmembrane region" description="Helical" evidence="3">
    <location>
        <begin position="215"/>
        <end position="239"/>
    </location>
</feature>
<dbReference type="PANTHER" id="PTHR11360:SF284">
    <property type="entry name" value="EG:103B4.3 PROTEIN-RELATED"/>
    <property type="match status" value="1"/>
</dbReference>
<keyword evidence="3" id="KW-0472">Membrane</keyword>
<feature type="transmembrane region" description="Helical" evidence="3">
    <location>
        <begin position="587"/>
        <end position="609"/>
    </location>
</feature>
<dbReference type="Proteomes" id="UP000821853">
    <property type="component" value="Chromosome 3"/>
</dbReference>
<feature type="transmembrane region" description="Helical" evidence="3">
    <location>
        <begin position="132"/>
        <end position="150"/>
    </location>
</feature>
<evidence type="ECO:0000313" key="6">
    <source>
        <dbReference type="Proteomes" id="UP000821853"/>
    </source>
</evidence>
<dbReference type="AlphaFoldDB" id="A0A9J6G4F2"/>
<feature type="domain" description="Major facilitator superfamily (MFS) profile" evidence="4">
    <location>
        <begin position="459"/>
        <end position="695"/>
    </location>
</feature>
<dbReference type="OrthoDB" id="6499973at2759"/>
<dbReference type="SUPFAM" id="SSF103473">
    <property type="entry name" value="MFS general substrate transporter"/>
    <property type="match status" value="1"/>
</dbReference>
<dbReference type="Pfam" id="PF07690">
    <property type="entry name" value="MFS_1"/>
    <property type="match status" value="2"/>
</dbReference>
<feature type="transmembrane region" description="Helical" evidence="3">
    <location>
        <begin position="64"/>
        <end position="89"/>
    </location>
</feature>
<feature type="transmembrane region" description="Helical" evidence="3">
    <location>
        <begin position="615"/>
        <end position="636"/>
    </location>
</feature>
<dbReference type="GO" id="GO:0016020">
    <property type="term" value="C:membrane"/>
    <property type="evidence" value="ECO:0007669"/>
    <property type="project" value="UniProtKB-SubCell"/>
</dbReference>
<dbReference type="InterPro" id="IPR036259">
    <property type="entry name" value="MFS_trans_sf"/>
</dbReference>
<reference evidence="5 6" key="1">
    <citation type="journal article" date="2020" name="Cell">
        <title>Large-Scale Comparative Analyses of Tick Genomes Elucidate Their Genetic Diversity and Vector Capacities.</title>
        <authorList>
            <consortium name="Tick Genome and Microbiome Consortium (TIGMIC)"/>
            <person name="Jia N."/>
            <person name="Wang J."/>
            <person name="Shi W."/>
            <person name="Du L."/>
            <person name="Sun Y."/>
            <person name="Zhan W."/>
            <person name="Jiang J.F."/>
            <person name="Wang Q."/>
            <person name="Zhang B."/>
            <person name="Ji P."/>
            <person name="Bell-Sakyi L."/>
            <person name="Cui X.M."/>
            <person name="Yuan T.T."/>
            <person name="Jiang B.G."/>
            <person name="Yang W.F."/>
            <person name="Lam T.T."/>
            <person name="Chang Q.C."/>
            <person name="Ding S.J."/>
            <person name="Wang X.J."/>
            <person name="Zhu J.G."/>
            <person name="Ruan X.D."/>
            <person name="Zhao L."/>
            <person name="Wei J.T."/>
            <person name="Ye R.Z."/>
            <person name="Que T.C."/>
            <person name="Du C.H."/>
            <person name="Zhou Y.H."/>
            <person name="Cheng J.X."/>
            <person name="Dai P.F."/>
            <person name="Guo W.B."/>
            <person name="Han X.H."/>
            <person name="Huang E.J."/>
            <person name="Li L.F."/>
            <person name="Wei W."/>
            <person name="Gao Y.C."/>
            <person name="Liu J.Z."/>
            <person name="Shao H.Z."/>
            <person name="Wang X."/>
            <person name="Wang C.C."/>
            <person name="Yang T.C."/>
            <person name="Huo Q.B."/>
            <person name="Li W."/>
            <person name="Chen H.Y."/>
            <person name="Chen S.E."/>
            <person name="Zhou L.G."/>
            <person name="Ni X.B."/>
            <person name="Tian J.H."/>
            <person name="Sheng Y."/>
            <person name="Liu T."/>
            <person name="Pan Y.S."/>
            <person name="Xia L.Y."/>
            <person name="Li J."/>
            <person name="Zhao F."/>
            <person name="Cao W.C."/>
        </authorList>
    </citation>
    <scope>NUCLEOTIDE SEQUENCE [LARGE SCALE GENOMIC DNA]</scope>
    <source>
        <strain evidence="5">HaeL-2018</strain>
    </source>
</reference>
<feature type="compositionally biased region" description="Low complexity" evidence="2">
    <location>
        <begin position="19"/>
        <end position="44"/>
    </location>
</feature>